<dbReference type="EMBL" id="LSRQ01002076">
    <property type="protein sequence ID" value="OAY75507.1"/>
    <property type="molecule type" value="Genomic_DNA"/>
</dbReference>
<evidence type="ECO:0000313" key="2">
    <source>
        <dbReference type="EMBL" id="OAY75507.1"/>
    </source>
</evidence>
<dbReference type="STRING" id="4615.A0A199VEG3"/>
<sequence length="183" mass="19341">MIKRMMYWNGGFMSQEEMARRMMMMHWMPMPVYMIEPPPPPPHLIRPSVVRLLKVPPNSTDGEGVHVGAEGDDGGCAGADDGDEACTGEGGGVGHAEVVELGADEGAGLALLEAELRALVEAPPHGDEPLPLLRRGAEQLRRVGVGRGAIDGGDGGDGQGRGEGEEEEEEEVEGRVHGDLGVD</sequence>
<accession>A0A199VEG3</accession>
<protein>
    <submittedName>
        <fullName evidence="2">Uncharacterized protein</fullName>
    </submittedName>
</protein>
<feature type="compositionally biased region" description="Basic and acidic residues" evidence="1">
    <location>
        <begin position="173"/>
        <end position="183"/>
    </location>
</feature>
<dbReference type="Proteomes" id="UP000092600">
    <property type="component" value="Unassembled WGS sequence"/>
</dbReference>
<evidence type="ECO:0000313" key="3">
    <source>
        <dbReference type="Proteomes" id="UP000092600"/>
    </source>
</evidence>
<dbReference type="AlphaFoldDB" id="A0A199VEG3"/>
<gene>
    <name evidence="2" type="ORF">ACMD2_07988</name>
</gene>
<feature type="compositionally biased region" description="Gly residues" evidence="1">
    <location>
        <begin position="145"/>
        <end position="161"/>
    </location>
</feature>
<organism evidence="2 3">
    <name type="scientific">Ananas comosus</name>
    <name type="common">Pineapple</name>
    <name type="synonym">Ananas ananas</name>
    <dbReference type="NCBI Taxonomy" id="4615"/>
    <lineage>
        <taxon>Eukaryota</taxon>
        <taxon>Viridiplantae</taxon>
        <taxon>Streptophyta</taxon>
        <taxon>Embryophyta</taxon>
        <taxon>Tracheophyta</taxon>
        <taxon>Spermatophyta</taxon>
        <taxon>Magnoliopsida</taxon>
        <taxon>Liliopsida</taxon>
        <taxon>Poales</taxon>
        <taxon>Bromeliaceae</taxon>
        <taxon>Bromelioideae</taxon>
        <taxon>Ananas</taxon>
    </lineage>
</organism>
<name>A0A199VEG3_ANACO</name>
<reference evidence="2 3" key="1">
    <citation type="journal article" date="2016" name="DNA Res.">
        <title>The draft genome of MD-2 pineapple using hybrid error correction of long reads.</title>
        <authorList>
            <person name="Redwan R.M."/>
            <person name="Saidin A."/>
            <person name="Kumar S.V."/>
        </authorList>
    </citation>
    <scope>NUCLEOTIDE SEQUENCE [LARGE SCALE GENOMIC DNA]</scope>
    <source>
        <strain evidence="3">cv. MD2</strain>
        <tissue evidence="2">Leaf</tissue>
    </source>
</reference>
<proteinExistence type="predicted"/>
<feature type="region of interest" description="Disordered" evidence="1">
    <location>
        <begin position="144"/>
        <end position="183"/>
    </location>
</feature>
<evidence type="ECO:0000256" key="1">
    <source>
        <dbReference type="SAM" id="MobiDB-lite"/>
    </source>
</evidence>
<comment type="caution">
    <text evidence="2">The sequence shown here is derived from an EMBL/GenBank/DDBJ whole genome shotgun (WGS) entry which is preliminary data.</text>
</comment>